<evidence type="ECO:0000256" key="1">
    <source>
        <dbReference type="SAM" id="MobiDB-lite"/>
    </source>
</evidence>
<protein>
    <recommendedName>
        <fullName evidence="3">SCP domain-containing protein</fullName>
    </recommendedName>
</protein>
<accession>A0A2G5BE87</accession>
<dbReference type="OrthoDB" id="568194at2759"/>
<evidence type="ECO:0000313" key="5">
    <source>
        <dbReference type="Proteomes" id="UP000242474"/>
    </source>
</evidence>
<dbReference type="SUPFAM" id="SSF55797">
    <property type="entry name" value="PR-1-like"/>
    <property type="match status" value="1"/>
</dbReference>
<feature type="domain" description="SCP" evidence="3">
    <location>
        <begin position="170"/>
        <end position="277"/>
    </location>
</feature>
<dbReference type="STRING" id="763665.A0A2G5BE87"/>
<dbReference type="PANTHER" id="PTHR31157">
    <property type="entry name" value="SCP DOMAIN-CONTAINING PROTEIN"/>
    <property type="match status" value="1"/>
</dbReference>
<dbReference type="Gene3D" id="3.40.33.10">
    <property type="entry name" value="CAP"/>
    <property type="match status" value="1"/>
</dbReference>
<keyword evidence="2" id="KW-0732">Signal</keyword>
<reference evidence="4 5" key="1">
    <citation type="journal article" date="2015" name="Genome Biol. Evol.">
        <title>Phylogenomic analyses indicate that early fungi evolved digesting cell walls of algal ancestors of land plants.</title>
        <authorList>
            <person name="Chang Y."/>
            <person name="Wang S."/>
            <person name="Sekimoto S."/>
            <person name="Aerts A.L."/>
            <person name="Choi C."/>
            <person name="Clum A."/>
            <person name="LaButti K.M."/>
            <person name="Lindquist E.A."/>
            <person name="Yee Ngan C."/>
            <person name="Ohm R.A."/>
            <person name="Salamov A.A."/>
            <person name="Grigoriev I.V."/>
            <person name="Spatafora J.W."/>
            <person name="Berbee M.L."/>
        </authorList>
    </citation>
    <scope>NUCLEOTIDE SEQUENCE [LARGE SCALE GENOMIC DNA]</scope>
    <source>
        <strain evidence="4 5">NRRL 1564</strain>
    </source>
</reference>
<dbReference type="Pfam" id="PF00188">
    <property type="entry name" value="CAP"/>
    <property type="match status" value="1"/>
</dbReference>
<dbReference type="EMBL" id="KZ303495">
    <property type="protein sequence ID" value="PIA17336.1"/>
    <property type="molecule type" value="Genomic_DNA"/>
</dbReference>
<organism evidence="4 5">
    <name type="scientific">Coemansia reversa (strain ATCC 12441 / NRRL 1564)</name>
    <dbReference type="NCBI Taxonomy" id="763665"/>
    <lineage>
        <taxon>Eukaryota</taxon>
        <taxon>Fungi</taxon>
        <taxon>Fungi incertae sedis</taxon>
        <taxon>Zoopagomycota</taxon>
        <taxon>Kickxellomycotina</taxon>
        <taxon>Kickxellomycetes</taxon>
        <taxon>Kickxellales</taxon>
        <taxon>Kickxellaceae</taxon>
        <taxon>Coemansia</taxon>
    </lineage>
</organism>
<evidence type="ECO:0000313" key="4">
    <source>
        <dbReference type="EMBL" id="PIA17336.1"/>
    </source>
</evidence>
<dbReference type="InterPro" id="IPR014044">
    <property type="entry name" value="CAP_dom"/>
</dbReference>
<feature type="signal peptide" evidence="2">
    <location>
        <begin position="1"/>
        <end position="19"/>
    </location>
</feature>
<feature type="compositionally biased region" description="Acidic residues" evidence="1">
    <location>
        <begin position="76"/>
        <end position="86"/>
    </location>
</feature>
<dbReference type="Proteomes" id="UP000242474">
    <property type="component" value="Unassembled WGS sequence"/>
</dbReference>
<feature type="compositionally biased region" description="Low complexity" evidence="1">
    <location>
        <begin position="153"/>
        <end position="162"/>
    </location>
</feature>
<feature type="chain" id="PRO_5013948951" description="SCP domain-containing protein" evidence="2">
    <location>
        <begin position="20"/>
        <end position="294"/>
    </location>
</feature>
<evidence type="ECO:0000259" key="3">
    <source>
        <dbReference type="Pfam" id="PF00188"/>
    </source>
</evidence>
<evidence type="ECO:0000256" key="2">
    <source>
        <dbReference type="SAM" id="SignalP"/>
    </source>
</evidence>
<keyword evidence="5" id="KW-1185">Reference proteome</keyword>
<dbReference type="CDD" id="cd05379">
    <property type="entry name" value="CAP_bacterial"/>
    <property type="match status" value="1"/>
</dbReference>
<dbReference type="AlphaFoldDB" id="A0A2G5BE87"/>
<dbReference type="PANTHER" id="PTHR31157:SF1">
    <property type="entry name" value="SCP DOMAIN-CONTAINING PROTEIN"/>
    <property type="match status" value="1"/>
</dbReference>
<proteinExistence type="predicted"/>
<gene>
    <name evidence="4" type="ORF">COEREDRAFT_86327</name>
</gene>
<feature type="region of interest" description="Disordered" evidence="1">
    <location>
        <begin position="58"/>
        <end position="162"/>
    </location>
</feature>
<sequence>MKLTGIASLFTFAITATQAAPAVHTVTIYVEPKTVTVYQKANAGIDWPRFSGIFGGSHHGRPTSASDEIESSSTLETEEYSTDDSAESANKNPFTNIFPDFHKPSHNDKQSATEEMSPKETGLNESESPQPEETEVKGSNAAEPAESSDAESSEGSGPESSDWVTQMVCAINKVRSSHSLEPLGISSELNDIAEKHSEYQNSIGQMTHDNPSGGVGERLTALGINWINAAENVAAGMTSAEEAQQKLEESPGHLENMINSGMFYVGVGRSNNYYTQDFYGAGSKANAGDIPQCN</sequence>
<dbReference type="InterPro" id="IPR035940">
    <property type="entry name" value="CAP_sf"/>
</dbReference>
<feature type="compositionally biased region" description="Basic and acidic residues" evidence="1">
    <location>
        <begin position="100"/>
        <end position="118"/>
    </location>
</feature>
<name>A0A2G5BE87_COERN</name>